<evidence type="ECO:0000256" key="1">
    <source>
        <dbReference type="ARBA" id="ARBA00022491"/>
    </source>
</evidence>
<dbReference type="Gene3D" id="3.40.630.30">
    <property type="match status" value="1"/>
</dbReference>
<name>K0IGI8_NITGG</name>
<dbReference type="InterPro" id="IPR000182">
    <property type="entry name" value="GNAT_dom"/>
</dbReference>
<keyword evidence="3 7" id="KW-0808">Transferase</keyword>
<evidence type="ECO:0000256" key="3">
    <source>
        <dbReference type="ARBA" id="ARBA00022679"/>
    </source>
</evidence>
<dbReference type="RefSeq" id="WP_015019456.1">
    <property type="nucleotide sequence ID" value="NC_018719.1"/>
</dbReference>
<gene>
    <name evidence="7" type="ordered locus">Ngar_c19880</name>
</gene>
<feature type="domain" description="N-acetyltransferase" evidence="6">
    <location>
        <begin position="7"/>
        <end position="171"/>
    </location>
</feature>
<dbReference type="AlphaFoldDB" id="K0IGI8"/>
<dbReference type="PROSITE" id="PS51186">
    <property type="entry name" value="GNAT"/>
    <property type="match status" value="1"/>
</dbReference>
<evidence type="ECO:0000256" key="5">
    <source>
        <dbReference type="ARBA" id="ARBA00049880"/>
    </source>
</evidence>
<dbReference type="GO" id="GO:0016747">
    <property type="term" value="F:acyltransferase activity, transferring groups other than amino-acyl groups"/>
    <property type="evidence" value="ECO:0007669"/>
    <property type="project" value="InterPro"/>
</dbReference>
<dbReference type="PANTHER" id="PTHR36449:SF1">
    <property type="entry name" value="ACETYLTRANSFERASE"/>
    <property type="match status" value="1"/>
</dbReference>
<evidence type="ECO:0000259" key="6">
    <source>
        <dbReference type="PROSITE" id="PS51186"/>
    </source>
</evidence>
<keyword evidence="2" id="KW-1277">Toxin-antitoxin system</keyword>
<dbReference type="InterPro" id="IPR016181">
    <property type="entry name" value="Acyl_CoA_acyltransferase"/>
</dbReference>
<dbReference type="InParanoid" id="K0IGI8"/>
<keyword evidence="4" id="KW-0012">Acyltransferase</keyword>
<dbReference type="HOGENOM" id="CLU_1544139_0_0_2"/>
<dbReference type="SUPFAM" id="SSF55729">
    <property type="entry name" value="Acyl-CoA N-acyltransferases (Nat)"/>
    <property type="match status" value="1"/>
</dbReference>
<evidence type="ECO:0000256" key="4">
    <source>
        <dbReference type="ARBA" id="ARBA00023315"/>
    </source>
</evidence>
<evidence type="ECO:0000313" key="7">
    <source>
        <dbReference type="EMBL" id="AFU58920.1"/>
    </source>
</evidence>
<dbReference type="Proteomes" id="UP000008037">
    <property type="component" value="Chromosome"/>
</dbReference>
<dbReference type="BioCyc" id="CNIT1237085:G1324-1986-MONOMER"/>
<dbReference type="Pfam" id="PF13508">
    <property type="entry name" value="Acetyltransf_7"/>
    <property type="match status" value="1"/>
</dbReference>
<reference evidence="7 8" key="1">
    <citation type="journal article" date="2012" name="Environ. Microbiol.">
        <title>The genome of the ammonia-oxidizing Candidatus Nitrososphaera gargensis: insights into metabolic versatility and environmental adaptations.</title>
        <authorList>
            <person name="Spang A."/>
            <person name="Poehlein A."/>
            <person name="Offre P."/>
            <person name="Zumbragel S."/>
            <person name="Haider S."/>
            <person name="Rychlik N."/>
            <person name="Nowka B."/>
            <person name="Schmeisser C."/>
            <person name="Lebedeva E.V."/>
            <person name="Rattei T."/>
            <person name="Bohm C."/>
            <person name="Schmid M."/>
            <person name="Galushko A."/>
            <person name="Hatzenpichler R."/>
            <person name="Weinmaier T."/>
            <person name="Daniel R."/>
            <person name="Schleper C."/>
            <person name="Spieck E."/>
            <person name="Streit W."/>
            <person name="Wagner M."/>
        </authorList>
    </citation>
    <scope>NUCLEOTIDE SEQUENCE [LARGE SCALE GENOMIC DNA]</scope>
    <source>
        <strain evidence="8">Ga9.2</strain>
    </source>
</reference>
<comment type="catalytic activity">
    <reaction evidence="5">
        <text>glycyl-tRNA(Gly) + acetyl-CoA = N-acetylglycyl-tRNA(Gly) + CoA + H(+)</text>
        <dbReference type="Rhea" id="RHEA:81867"/>
        <dbReference type="Rhea" id="RHEA-COMP:9683"/>
        <dbReference type="Rhea" id="RHEA-COMP:19766"/>
        <dbReference type="ChEBI" id="CHEBI:15378"/>
        <dbReference type="ChEBI" id="CHEBI:57287"/>
        <dbReference type="ChEBI" id="CHEBI:57288"/>
        <dbReference type="ChEBI" id="CHEBI:78522"/>
        <dbReference type="ChEBI" id="CHEBI:232036"/>
    </reaction>
</comment>
<dbReference type="GeneID" id="13795851"/>
<evidence type="ECO:0000313" key="8">
    <source>
        <dbReference type="Proteomes" id="UP000008037"/>
    </source>
</evidence>
<keyword evidence="8" id="KW-1185">Reference proteome</keyword>
<organism evidence="7 8">
    <name type="scientific">Nitrososphaera gargensis (strain Ga9.2)</name>
    <dbReference type="NCBI Taxonomy" id="1237085"/>
    <lineage>
        <taxon>Archaea</taxon>
        <taxon>Nitrososphaerota</taxon>
        <taxon>Nitrososphaeria</taxon>
        <taxon>Nitrososphaerales</taxon>
        <taxon>Nitrososphaeraceae</taxon>
        <taxon>Nitrososphaera</taxon>
    </lineage>
</organism>
<dbReference type="PANTHER" id="PTHR36449">
    <property type="entry name" value="ACETYLTRANSFERASE-RELATED"/>
    <property type="match status" value="1"/>
</dbReference>
<dbReference type="OrthoDB" id="12207at2157"/>
<proteinExistence type="predicted"/>
<accession>K0IGI8</accession>
<protein>
    <submittedName>
        <fullName evidence="7">Putative GCN5-like N-acetyltransferase</fullName>
    </submittedName>
</protein>
<evidence type="ECO:0000256" key="2">
    <source>
        <dbReference type="ARBA" id="ARBA00022649"/>
    </source>
</evidence>
<dbReference type="EMBL" id="CP002408">
    <property type="protein sequence ID" value="AFU58920.1"/>
    <property type="molecule type" value="Genomic_DNA"/>
</dbReference>
<sequence>MINPDDLDFSHFTPKDDFSNNDFTEDDGSDPLGVDEFIRKKARLYEDSNLSRVYTVRYDGKVVAFCAVSMSAIEVKKLADGHAVEGATTKYYPAMLLGQMGVDKKYRNKRIGLSICKYCLGLAIEVGQKVGCAVLCLETNREKAGYYKKWGFVHAGRESTGSKVWMYVRTAQAQ</sequence>
<dbReference type="KEGG" id="nga:Ngar_c19880"/>
<keyword evidence="1" id="KW-0678">Repressor</keyword>